<keyword evidence="2" id="KW-0560">Oxidoreductase</keyword>
<dbReference type="Gene3D" id="3.50.50.60">
    <property type="entry name" value="FAD/NAD(P)-binding domain"/>
    <property type="match status" value="2"/>
</dbReference>
<dbReference type="PANTHER" id="PTHR48105">
    <property type="entry name" value="THIOREDOXIN REDUCTASE 1-RELATED-RELATED"/>
    <property type="match status" value="1"/>
</dbReference>
<comment type="caution">
    <text evidence="4">The sequence shown here is derived from an EMBL/GenBank/DDBJ whole genome shotgun (WGS) entry which is preliminary data.</text>
</comment>
<sequence length="307" mass="33966">MEEKIREYDIAIIGAGPAGLTCGIYAARYGQKTVIIEKALYGGTATLANTIQNWPGEKNISGIELMMKFKEHAEKSNAEFIINTVTEIKEENDLKRIIMQGEEILAKTIVVSVGSKSKWLKVKGEKELLNKGVHFCATCDGAMYNEKIVAVIGQDNRAVEEAIYLTNTAKKVILISEKKELTADKAKQDILFGKKIEIIKEASVVEFVGKEKLEKMLIRKKNGEEEEITLDAAFVYVGTDPNTEFIDVEKDKNGRIIVDKNMNTSNSGIFAAGDCISKELMQIITSSSEGAIAAHSATKYIQENFKK</sequence>
<dbReference type="GO" id="GO:0016491">
    <property type="term" value="F:oxidoreductase activity"/>
    <property type="evidence" value="ECO:0007669"/>
    <property type="project" value="UniProtKB-KW"/>
</dbReference>
<dbReference type="InterPro" id="IPR036188">
    <property type="entry name" value="FAD/NAD-bd_sf"/>
</dbReference>
<dbReference type="Pfam" id="PF07992">
    <property type="entry name" value="Pyr_redox_2"/>
    <property type="match status" value="1"/>
</dbReference>
<evidence type="ECO:0000256" key="2">
    <source>
        <dbReference type="ARBA" id="ARBA00023002"/>
    </source>
</evidence>
<accession>A0A7K4BZD6</accession>
<proteinExistence type="predicted"/>
<keyword evidence="1" id="KW-0285">Flavoprotein</keyword>
<dbReference type="Proteomes" id="UP000526302">
    <property type="component" value="Unassembled WGS sequence"/>
</dbReference>
<dbReference type="PRINTS" id="PR00469">
    <property type="entry name" value="PNDRDTASEII"/>
</dbReference>
<protein>
    <submittedName>
        <fullName evidence="4">FAD-dependent oxidoreductase</fullName>
    </submittedName>
</protein>
<dbReference type="InterPro" id="IPR050097">
    <property type="entry name" value="Ferredoxin-NADP_redctase_2"/>
</dbReference>
<dbReference type="AlphaFoldDB" id="A0A7K4BZD6"/>
<organism evidence="4 5">
    <name type="scientific">Candidatus Iainarchaeum sp</name>
    <dbReference type="NCBI Taxonomy" id="3101447"/>
    <lineage>
        <taxon>Archaea</taxon>
        <taxon>Candidatus Iainarchaeota</taxon>
        <taxon>Candidatus Iainarchaeia</taxon>
        <taxon>Candidatus Iainarchaeales</taxon>
        <taxon>Candidatus Iainarchaeaceae</taxon>
        <taxon>Candidatus Iainarchaeum</taxon>
    </lineage>
</organism>
<name>A0A7K4BZD6_9ARCH</name>
<dbReference type="SUPFAM" id="SSF51905">
    <property type="entry name" value="FAD/NAD(P)-binding domain"/>
    <property type="match status" value="2"/>
</dbReference>
<evidence type="ECO:0000256" key="1">
    <source>
        <dbReference type="ARBA" id="ARBA00022630"/>
    </source>
</evidence>
<dbReference type="InterPro" id="IPR023753">
    <property type="entry name" value="FAD/NAD-binding_dom"/>
</dbReference>
<dbReference type="PRINTS" id="PR00368">
    <property type="entry name" value="FADPNR"/>
</dbReference>
<dbReference type="EMBL" id="JAAZKV010000012">
    <property type="protein sequence ID" value="NMA44501.1"/>
    <property type="molecule type" value="Genomic_DNA"/>
</dbReference>
<reference evidence="4 5" key="1">
    <citation type="journal article" date="2020" name="Biotechnol. Biofuels">
        <title>New insights from the biogas microbiome by comprehensive genome-resolved metagenomics of nearly 1600 species originating from multiple anaerobic digesters.</title>
        <authorList>
            <person name="Campanaro S."/>
            <person name="Treu L."/>
            <person name="Rodriguez-R L.M."/>
            <person name="Kovalovszki A."/>
            <person name="Ziels R.M."/>
            <person name="Maus I."/>
            <person name="Zhu X."/>
            <person name="Kougias P.G."/>
            <person name="Basile A."/>
            <person name="Luo G."/>
            <person name="Schluter A."/>
            <person name="Konstantinidis K.T."/>
            <person name="Angelidaki I."/>
        </authorList>
    </citation>
    <scope>NUCLEOTIDE SEQUENCE [LARGE SCALE GENOMIC DNA]</scope>
    <source>
        <strain evidence="4">AS22ysBPME_79</strain>
    </source>
</reference>
<gene>
    <name evidence="4" type="ORF">GX950_01665</name>
</gene>
<evidence type="ECO:0000313" key="4">
    <source>
        <dbReference type="EMBL" id="NMA44501.1"/>
    </source>
</evidence>
<feature type="domain" description="FAD/NAD(P)-binding" evidence="3">
    <location>
        <begin position="8"/>
        <end position="290"/>
    </location>
</feature>
<evidence type="ECO:0000313" key="5">
    <source>
        <dbReference type="Proteomes" id="UP000526302"/>
    </source>
</evidence>
<evidence type="ECO:0000259" key="3">
    <source>
        <dbReference type="Pfam" id="PF07992"/>
    </source>
</evidence>